<dbReference type="Gene3D" id="2.60.40.3330">
    <property type="match status" value="1"/>
</dbReference>
<evidence type="ECO:0000256" key="2">
    <source>
        <dbReference type="ARBA" id="ARBA00010112"/>
    </source>
</evidence>
<dbReference type="GO" id="GO:0009986">
    <property type="term" value="C:cell surface"/>
    <property type="evidence" value="ECO:0007669"/>
    <property type="project" value="InterPro"/>
</dbReference>
<dbReference type="InterPro" id="IPR001534">
    <property type="entry name" value="Transthyretin-like"/>
</dbReference>
<organism evidence="5 6">
    <name type="scientific">Cylicocyclus nassatus</name>
    <name type="common">Nematode worm</name>
    <dbReference type="NCBI Taxonomy" id="53992"/>
    <lineage>
        <taxon>Eukaryota</taxon>
        <taxon>Metazoa</taxon>
        <taxon>Ecdysozoa</taxon>
        <taxon>Nematoda</taxon>
        <taxon>Chromadorea</taxon>
        <taxon>Rhabditida</taxon>
        <taxon>Rhabditina</taxon>
        <taxon>Rhabditomorpha</taxon>
        <taxon>Strongyloidea</taxon>
        <taxon>Strongylidae</taxon>
        <taxon>Cylicocyclus</taxon>
    </lineage>
</organism>
<evidence type="ECO:0000313" key="6">
    <source>
        <dbReference type="Proteomes" id="UP001176961"/>
    </source>
</evidence>
<evidence type="ECO:0000256" key="1">
    <source>
        <dbReference type="ARBA" id="ARBA00004613"/>
    </source>
</evidence>
<keyword evidence="6" id="KW-1185">Reference proteome</keyword>
<keyword evidence="4" id="KW-0732">Signal</keyword>
<evidence type="ECO:0000313" key="5">
    <source>
        <dbReference type="EMBL" id="CAJ0608079.1"/>
    </source>
</evidence>
<protein>
    <submittedName>
        <fullName evidence="5">Uncharacterized protein</fullName>
    </submittedName>
</protein>
<keyword evidence="3" id="KW-0964">Secreted</keyword>
<accession>A0AA36HC43</accession>
<comment type="caution">
    <text evidence="5">The sequence shown here is derived from an EMBL/GenBank/DDBJ whole genome shotgun (WGS) entry which is preliminary data.</text>
</comment>
<dbReference type="EMBL" id="CATQJL010000316">
    <property type="protein sequence ID" value="CAJ0608079.1"/>
    <property type="molecule type" value="Genomic_DNA"/>
</dbReference>
<evidence type="ECO:0000256" key="3">
    <source>
        <dbReference type="ARBA" id="ARBA00022525"/>
    </source>
</evidence>
<sequence length="146" mass="16706">MQALQTITYNKTNKRRMGWAWTPWVQSAGATVTLRCGDKPFHDAKVWLIDAQALPGRMINTLGGPVKPDKFGKLKVEGRAIEATEIEPNLFIEHMCLGVPWNLCLGLPPEFINYGPKPKKYWHIKVELSDDDFMFISRCRSDIYPK</sequence>
<dbReference type="AlphaFoldDB" id="A0AA36HC43"/>
<comment type="subcellular location">
    <subcellularLocation>
        <location evidence="1">Secreted</location>
    </subcellularLocation>
</comment>
<dbReference type="InterPro" id="IPR038479">
    <property type="entry name" value="Transthyretin-like_sf"/>
</dbReference>
<dbReference type="Pfam" id="PF01060">
    <property type="entry name" value="TTR-52"/>
    <property type="match status" value="1"/>
</dbReference>
<comment type="similarity">
    <text evidence="2">Belongs to the nematode transthyretin-like family.</text>
</comment>
<dbReference type="Proteomes" id="UP001176961">
    <property type="component" value="Unassembled WGS sequence"/>
</dbReference>
<dbReference type="GO" id="GO:0005576">
    <property type="term" value="C:extracellular region"/>
    <property type="evidence" value="ECO:0007669"/>
    <property type="project" value="UniProtKB-SubCell"/>
</dbReference>
<reference evidence="5" key="1">
    <citation type="submission" date="2023-07" db="EMBL/GenBank/DDBJ databases">
        <authorList>
            <consortium name="CYATHOMIX"/>
        </authorList>
    </citation>
    <scope>NUCLEOTIDE SEQUENCE</scope>
    <source>
        <strain evidence="5">N/A</strain>
    </source>
</reference>
<proteinExistence type="inferred from homology"/>
<gene>
    <name evidence="5" type="ORF">CYNAS_LOCUS20062</name>
</gene>
<name>A0AA36HC43_CYLNA</name>
<evidence type="ECO:0000256" key="4">
    <source>
        <dbReference type="ARBA" id="ARBA00022729"/>
    </source>
</evidence>